<keyword evidence="5" id="KW-0325">Glycoprotein</keyword>
<accession>V5GWT7</accession>
<dbReference type="AlphaFoldDB" id="V5GWT7"/>
<dbReference type="PROSITE" id="PS00122">
    <property type="entry name" value="CARBOXYLESTERASE_B_1"/>
    <property type="match status" value="2"/>
</dbReference>
<evidence type="ECO:0000259" key="7">
    <source>
        <dbReference type="Pfam" id="PF00135"/>
    </source>
</evidence>
<reference evidence="8" key="1">
    <citation type="submission" date="2013-07" db="EMBL/GenBank/DDBJ databases">
        <title>Midgut Transcriptome Profiling of Anoplphora glabripennis, a Lignocellulose Degrading, Wood-Boring Cerambycid.</title>
        <authorList>
            <person name="Scully E.D."/>
            <person name="Hoover K."/>
            <person name="Carlson J.E."/>
            <person name="Tien M."/>
            <person name="Geib S.M."/>
        </authorList>
    </citation>
    <scope>NUCLEOTIDE SEQUENCE</scope>
</reference>
<name>V5GWT7_ANOGL</name>
<feature type="domain" description="Carboxylesterase type B" evidence="7">
    <location>
        <begin position="186"/>
        <end position="364"/>
    </location>
</feature>
<gene>
    <name evidence="8" type="primary">EST6</name>
</gene>
<evidence type="ECO:0000256" key="2">
    <source>
        <dbReference type="ARBA" id="ARBA00022487"/>
    </source>
</evidence>
<dbReference type="GO" id="GO:0052689">
    <property type="term" value="F:carboxylic ester hydrolase activity"/>
    <property type="evidence" value="ECO:0007669"/>
    <property type="project" value="UniProtKB-KW"/>
</dbReference>
<dbReference type="InterPro" id="IPR029058">
    <property type="entry name" value="AB_hydrolase_fold"/>
</dbReference>
<dbReference type="EC" id="3.1.1.-" evidence="6"/>
<keyword evidence="2" id="KW-0719">Serine esterase</keyword>
<keyword evidence="3 6" id="KW-0378">Hydrolase</keyword>
<protein>
    <recommendedName>
        <fullName evidence="6">Carboxylic ester hydrolase</fullName>
        <ecNumber evidence="6">3.1.1.-</ecNumber>
    </recommendedName>
</protein>
<dbReference type="Gene3D" id="3.40.50.1820">
    <property type="entry name" value="alpha/beta hydrolase"/>
    <property type="match status" value="2"/>
</dbReference>
<evidence type="ECO:0000256" key="3">
    <source>
        <dbReference type="ARBA" id="ARBA00022801"/>
    </source>
</evidence>
<evidence type="ECO:0000256" key="4">
    <source>
        <dbReference type="ARBA" id="ARBA00023157"/>
    </source>
</evidence>
<feature type="non-terminal residue" evidence="8">
    <location>
        <position position="1"/>
    </location>
</feature>
<comment type="similarity">
    <text evidence="1 6">Belongs to the type-B carboxylesterase/lipase family.</text>
</comment>
<proteinExistence type="inferred from homology"/>
<dbReference type="PANTHER" id="PTHR43142:SF1">
    <property type="entry name" value="CARBOXYLIC ESTER HYDROLASE"/>
    <property type="match status" value="1"/>
</dbReference>
<dbReference type="InterPro" id="IPR019826">
    <property type="entry name" value="Carboxylesterase_B_AS"/>
</dbReference>
<dbReference type="EMBL" id="GALX01003733">
    <property type="protein sequence ID" value="JAB64733.1"/>
    <property type="molecule type" value="Transcribed_RNA"/>
</dbReference>
<dbReference type="Pfam" id="PF00135">
    <property type="entry name" value="COesterase"/>
    <property type="match status" value="2"/>
</dbReference>
<evidence type="ECO:0000313" key="8">
    <source>
        <dbReference type="EMBL" id="JAB64733.1"/>
    </source>
</evidence>
<feature type="domain" description="Carboxylesterase type B" evidence="7">
    <location>
        <begin position="1"/>
        <end position="180"/>
    </location>
</feature>
<evidence type="ECO:0000256" key="1">
    <source>
        <dbReference type="ARBA" id="ARBA00005964"/>
    </source>
</evidence>
<evidence type="ECO:0000256" key="6">
    <source>
        <dbReference type="RuleBase" id="RU361235"/>
    </source>
</evidence>
<dbReference type="SUPFAM" id="SSF53474">
    <property type="entry name" value="alpha/beta-Hydrolases"/>
    <property type="match status" value="2"/>
</dbReference>
<evidence type="ECO:0000256" key="5">
    <source>
        <dbReference type="ARBA" id="ARBA00023180"/>
    </source>
</evidence>
<keyword evidence="4" id="KW-1015">Disulfide bond</keyword>
<dbReference type="InterPro" id="IPR002018">
    <property type="entry name" value="CarbesteraseB"/>
</dbReference>
<feature type="non-terminal residue" evidence="8">
    <location>
        <position position="369"/>
    </location>
</feature>
<sequence>FLSTEDDIIPGNYGLKDQRFALQWVQGNIHLFGGDPLKVTIDGQSAGSASVSYHVLSNQSKGLFRAAIHESGTVLTSWGYQRYARDIAYKTAAALDSSITNSNGSAEVLEVLQKVTARELQDAANIIPVPTKHINPGYIFAPVVESGDDAFFTELAYEAVEKGNINKVKMIVGMNSEEWIARVSRFLSTEDDIIPGNYGLKDQRFALQWVQGNIHLFGGDPLKVTIDGQSAGSASVSYHVLSNQSKGLFRAAIHESGTVLTSWGYQRYARDIAYKTAAALDSSITNSNGSAEVLEVLQKVTARELQDAANIIPVPTKHINPGYIFAPVVESGDDAFFTELAYEAVEKGNINKVKMIVGMNSEEWIARVS</sequence>
<dbReference type="PANTHER" id="PTHR43142">
    <property type="entry name" value="CARBOXYLIC ESTER HYDROLASE"/>
    <property type="match status" value="1"/>
</dbReference>
<organism evidence="8">
    <name type="scientific">Anoplophora glabripennis</name>
    <name type="common">Asian longhorn beetle</name>
    <name type="synonym">Anoplophora nobilis</name>
    <dbReference type="NCBI Taxonomy" id="217634"/>
    <lineage>
        <taxon>Eukaryota</taxon>
        <taxon>Metazoa</taxon>
        <taxon>Ecdysozoa</taxon>
        <taxon>Arthropoda</taxon>
        <taxon>Hexapoda</taxon>
        <taxon>Insecta</taxon>
        <taxon>Pterygota</taxon>
        <taxon>Neoptera</taxon>
        <taxon>Endopterygota</taxon>
        <taxon>Coleoptera</taxon>
        <taxon>Polyphaga</taxon>
        <taxon>Cucujiformia</taxon>
        <taxon>Chrysomeloidea</taxon>
        <taxon>Cerambycidae</taxon>
        <taxon>Lamiinae</taxon>
        <taxon>Lamiini</taxon>
        <taxon>Anoplophora</taxon>
    </lineage>
</organism>